<reference evidence="1 2" key="1">
    <citation type="journal article" date="2017" name="G3 (Bethesda)">
        <title>The Physical Genome Mapping of Anopheles albimanus Corrected Scaffold Misassemblies and Identified Interarm Rearrangements in Genus Anopheles.</title>
        <authorList>
            <person name="Artemov G.N."/>
            <person name="Peery A.N."/>
            <person name="Jiang X."/>
            <person name="Tu Z."/>
            <person name="Stegniy V.N."/>
            <person name="Sharakhova M.V."/>
            <person name="Sharakhov I.V."/>
        </authorList>
    </citation>
    <scope>NUCLEOTIDE SEQUENCE [LARGE SCALE GENOMIC DNA]</scope>
    <source>
        <strain evidence="1 2">ALBI9_A</strain>
    </source>
</reference>
<reference evidence="1" key="2">
    <citation type="submission" date="2022-08" db="UniProtKB">
        <authorList>
            <consortium name="EnsemblMetazoa"/>
        </authorList>
    </citation>
    <scope>IDENTIFICATION</scope>
    <source>
        <strain evidence="1">STECLA/ALBI9_A</strain>
    </source>
</reference>
<proteinExistence type="predicted"/>
<dbReference type="AlphaFoldDB" id="A0A182FXA8"/>
<dbReference type="Proteomes" id="UP000069272">
    <property type="component" value="Chromosome 2R"/>
</dbReference>
<accession>A0A182FXA8</accession>
<dbReference type="VEuPathDB" id="VectorBase:AALB014280"/>
<name>A0A182FXA8_ANOAL</name>
<keyword evidence="2" id="KW-1185">Reference proteome</keyword>
<dbReference type="EnsemblMetazoa" id="AALB014280-RA">
    <property type="protein sequence ID" value="AALB014280-PA"/>
    <property type="gene ID" value="AALB014280"/>
</dbReference>
<evidence type="ECO:0000313" key="2">
    <source>
        <dbReference type="Proteomes" id="UP000069272"/>
    </source>
</evidence>
<evidence type="ECO:0000313" key="1">
    <source>
        <dbReference type="EnsemblMetazoa" id="AALB014280-PA"/>
    </source>
</evidence>
<sequence>MFYETIFPTRTTSCLSKLTIMWESPLVIRFIANRKTLSI</sequence>
<organism evidence="1 2">
    <name type="scientific">Anopheles albimanus</name>
    <name type="common">New world malaria mosquito</name>
    <dbReference type="NCBI Taxonomy" id="7167"/>
    <lineage>
        <taxon>Eukaryota</taxon>
        <taxon>Metazoa</taxon>
        <taxon>Ecdysozoa</taxon>
        <taxon>Arthropoda</taxon>
        <taxon>Hexapoda</taxon>
        <taxon>Insecta</taxon>
        <taxon>Pterygota</taxon>
        <taxon>Neoptera</taxon>
        <taxon>Endopterygota</taxon>
        <taxon>Diptera</taxon>
        <taxon>Nematocera</taxon>
        <taxon>Culicoidea</taxon>
        <taxon>Culicidae</taxon>
        <taxon>Anophelinae</taxon>
        <taxon>Anopheles</taxon>
    </lineage>
</organism>
<protein>
    <submittedName>
        <fullName evidence="1">Uncharacterized protein</fullName>
    </submittedName>
</protein>